<organism evidence="4 5">
    <name type="scientific">Diploscapter pachys</name>
    <dbReference type="NCBI Taxonomy" id="2018661"/>
    <lineage>
        <taxon>Eukaryota</taxon>
        <taxon>Metazoa</taxon>
        <taxon>Ecdysozoa</taxon>
        <taxon>Nematoda</taxon>
        <taxon>Chromadorea</taxon>
        <taxon>Rhabditida</taxon>
        <taxon>Rhabditina</taxon>
        <taxon>Rhabditomorpha</taxon>
        <taxon>Rhabditoidea</taxon>
        <taxon>Rhabditidae</taxon>
        <taxon>Diploscapter</taxon>
    </lineage>
</organism>
<dbReference type="GO" id="GO:0006569">
    <property type="term" value="P:L-tryptophan catabolic process"/>
    <property type="evidence" value="ECO:0007669"/>
    <property type="project" value="InterPro"/>
</dbReference>
<dbReference type="GO" id="GO:0030170">
    <property type="term" value="F:pyridoxal phosphate binding"/>
    <property type="evidence" value="ECO:0007669"/>
    <property type="project" value="InterPro"/>
</dbReference>
<evidence type="ECO:0000256" key="3">
    <source>
        <dbReference type="ARBA" id="ARBA00022898"/>
    </source>
</evidence>
<dbReference type="SUPFAM" id="SSF53383">
    <property type="entry name" value="PLP-dependent transferases"/>
    <property type="match status" value="1"/>
</dbReference>
<dbReference type="GO" id="GO:0009435">
    <property type="term" value="P:NAD+ biosynthetic process"/>
    <property type="evidence" value="ECO:0007669"/>
    <property type="project" value="InterPro"/>
</dbReference>
<evidence type="ECO:0000313" key="4">
    <source>
        <dbReference type="EMBL" id="PAV68500.1"/>
    </source>
</evidence>
<reference evidence="4 5" key="1">
    <citation type="journal article" date="2017" name="Curr. Biol.">
        <title>Genome architecture and evolution of a unichromosomal asexual nematode.</title>
        <authorList>
            <person name="Fradin H."/>
            <person name="Zegar C."/>
            <person name="Gutwein M."/>
            <person name="Lucas J."/>
            <person name="Kovtun M."/>
            <person name="Corcoran D."/>
            <person name="Baugh L.R."/>
            <person name="Kiontke K."/>
            <person name="Gunsalus K."/>
            <person name="Fitch D.H."/>
            <person name="Piano F."/>
        </authorList>
    </citation>
    <scope>NUCLEOTIDE SEQUENCE [LARGE SCALE GENOMIC DNA]</scope>
    <source>
        <strain evidence="4">PF1309</strain>
    </source>
</reference>
<dbReference type="Gene3D" id="3.40.640.10">
    <property type="entry name" value="Type I PLP-dependent aspartate aminotransferase-like (Major domain)"/>
    <property type="match status" value="2"/>
</dbReference>
<dbReference type="Pfam" id="PF22580">
    <property type="entry name" value="KYNU_C"/>
    <property type="match status" value="1"/>
</dbReference>
<proteinExistence type="predicted"/>
<evidence type="ECO:0000256" key="2">
    <source>
        <dbReference type="ARBA" id="ARBA00022801"/>
    </source>
</evidence>
<dbReference type="InterPro" id="IPR015422">
    <property type="entry name" value="PyrdxlP-dep_Trfase_small"/>
</dbReference>
<evidence type="ECO:0000256" key="1">
    <source>
        <dbReference type="ARBA" id="ARBA00022642"/>
    </source>
</evidence>
<evidence type="ECO:0000313" key="5">
    <source>
        <dbReference type="Proteomes" id="UP000218231"/>
    </source>
</evidence>
<dbReference type="EMBL" id="LIAE01009742">
    <property type="protein sequence ID" value="PAV68500.1"/>
    <property type="molecule type" value="Genomic_DNA"/>
</dbReference>
<keyword evidence="2" id="KW-0378">Hydrolase</keyword>
<name>A0A2A2K3P6_9BILA</name>
<dbReference type="GO" id="GO:0030429">
    <property type="term" value="F:kynureninase activity"/>
    <property type="evidence" value="ECO:0007669"/>
    <property type="project" value="InterPro"/>
</dbReference>
<protein>
    <submittedName>
        <fullName evidence="4">Uncharacterized protein</fullName>
    </submittedName>
</protein>
<dbReference type="GO" id="GO:0005737">
    <property type="term" value="C:cytoplasm"/>
    <property type="evidence" value="ECO:0007669"/>
    <property type="project" value="InterPro"/>
</dbReference>
<dbReference type="InterPro" id="IPR015421">
    <property type="entry name" value="PyrdxlP-dep_Trfase_major"/>
</dbReference>
<dbReference type="InterPro" id="IPR010111">
    <property type="entry name" value="Kynureninase"/>
</dbReference>
<dbReference type="STRING" id="2018661.A0A2A2K3P6"/>
<gene>
    <name evidence="4" type="ORF">WR25_13207</name>
</gene>
<keyword evidence="1" id="KW-0662">Pyridine nucleotide biosynthesis</keyword>
<comment type="caution">
    <text evidence="4">The sequence shown here is derived from an EMBL/GenBank/DDBJ whole genome shotgun (WGS) entry which is preliminary data.</text>
</comment>
<dbReference type="AlphaFoldDB" id="A0A2A2K3P6"/>
<accession>A0A2A2K3P6</accession>
<dbReference type="Proteomes" id="UP000218231">
    <property type="component" value="Unassembled WGS sequence"/>
</dbReference>
<dbReference type="InterPro" id="IPR015424">
    <property type="entry name" value="PyrdxlP-dep_Trfase"/>
</dbReference>
<sequence>MIYGGLHVASHQEILTTEHEHYSTHNCLAFRLRQHGTQVRKLRLFDKPGDVSTDRVLSVIDRSIRPETRVLGMTWVHSGSGVKLPVGAIGELYLTPTFATFSRNEDFGTIMTPGGYHAFEHRWALGEAFKLHLELGKADVQARIHQLNDYLKARLAEHRAVELVTPVSREFSAGFTFFRIKDRDPDAVAAYLNANKVMVDAVDRDAGPVIRFAPSLLNDEQQVDRAMALLRTQIG</sequence>
<keyword evidence="3" id="KW-0663">Pyridoxal phosphate</keyword>
<keyword evidence="5" id="KW-1185">Reference proteome</keyword>
<dbReference type="Gene3D" id="3.90.1150.10">
    <property type="entry name" value="Aspartate Aminotransferase, domain 1"/>
    <property type="match status" value="1"/>
</dbReference>